<evidence type="ECO:0000313" key="1">
    <source>
        <dbReference type="EMBL" id="PFF51996.1"/>
    </source>
</evidence>
<gene>
    <name evidence="1" type="ORF">CN357_04720</name>
</gene>
<dbReference type="RefSeq" id="WP_098434197.1">
    <property type="nucleotide sequence ID" value="NZ_NTSO01000002.1"/>
</dbReference>
<dbReference type="Proteomes" id="UP000220210">
    <property type="component" value="Unassembled WGS sequence"/>
</dbReference>
<protein>
    <submittedName>
        <fullName evidence="1">Uncharacterized protein</fullName>
    </submittedName>
</protein>
<sequence length="115" mass="13228">MNENQAKAKAKAKEYIRKLSKGLVKSFCYTILVKRFNLSTQEAIEVCKELVSEGLLVQKNDVLCYECYRVMDSYVEGEKSKISFPYDCDLCGFEHEEIEDALEKSDSYQFVKKGA</sequence>
<dbReference type="AlphaFoldDB" id="A0A9X6W316"/>
<evidence type="ECO:0000313" key="2">
    <source>
        <dbReference type="Proteomes" id="UP000220210"/>
    </source>
</evidence>
<accession>A0A9X6W316</accession>
<name>A0A9X6W316_BACCE</name>
<organism evidence="1 2">
    <name type="scientific">Bacillus cereus</name>
    <dbReference type="NCBI Taxonomy" id="1396"/>
    <lineage>
        <taxon>Bacteria</taxon>
        <taxon>Bacillati</taxon>
        <taxon>Bacillota</taxon>
        <taxon>Bacilli</taxon>
        <taxon>Bacillales</taxon>
        <taxon>Bacillaceae</taxon>
        <taxon>Bacillus</taxon>
        <taxon>Bacillus cereus group</taxon>
    </lineage>
</organism>
<comment type="caution">
    <text evidence="1">The sequence shown here is derived from an EMBL/GenBank/DDBJ whole genome shotgun (WGS) entry which is preliminary data.</text>
</comment>
<dbReference type="EMBL" id="NTSO01000002">
    <property type="protein sequence ID" value="PFF51996.1"/>
    <property type="molecule type" value="Genomic_DNA"/>
</dbReference>
<proteinExistence type="predicted"/>
<reference evidence="1 2" key="1">
    <citation type="submission" date="2017-09" db="EMBL/GenBank/DDBJ databases">
        <title>Large-scale bioinformatics analysis of Bacillus genomes uncovers conserved roles of natural products in bacterial physiology.</title>
        <authorList>
            <consortium name="Agbiome Team Llc"/>
            <person name="Bleich R.M."/>
            <person name="Kirk G.J."/>
            <person name="Santa Maria K.C."/>
            <person name="Allen S.E."/>
            <person name="Farag S."/>
            <person name="Shank E.A."/>
            <person name="Bowers A."/>
        </authorList>
    </citation>
    <scope>NUCLEOTIDE SEQUENCE [LARGE SCALE GENOMIC DNA]</scope>
    <source>
        <strain evidence="1 2">AFS020204</strain>
    </source>
</reference>